<evidence type="ECO:0000256" key="1">
    <source>
        <dbReference type="ARBA" id="ARBA00004496"/>
    </source>
</evidence>
<dbReference type="InterPro" id="IPR001236">
    <property type="entry name" value="Lactate/malate_DH_N"/>
</dbReference>
<feature type="non-terminal residue" evidence="10">
    <location>
        <position position="1"/>
    </location>
</feature>
<feature type="domain" description="Lactate/malate dehydrogenase N-terminal" evidence="9">
    <location>
        <begin position="123"/>
        <end position="171"/>
    </location>
</feature>
<gene>
    <name evidence="10" type="ORF">J0S82_017756</name>
</gene>
<comment type="function">
    <text evidence="4">Interconverts simultaneously and stereospecifically pyruvate and lactate with concomitant interconversion of NADH and NAD(+).</text>
</comment>
<dbReference type="Pfam" id="PF00056">
    <property type="entry name" value="Ldh_1_N"/>
    <property type="match status" value="1"/>
</dbReference>
<evidence type="ECO:0000259" key="9">
    <source>
        <dbReference type="Pfam" id="PF00056"/>
    </source>
</evidence>
<comment type="subcellular location">
    <subcellularLocation>
        <location evidence="1">Cytoplasm</location>
    </subcellularLocation>
</comment>
<dbReference type="EMBL" id="JAGFMF010011380">
    <property type="protein sequence ID" value="KAG8524778.1"/>
    <property type="molecule type" value="Genomic_DNA"/>
</dbReference>
<dbReference type="PRINTS" id="PR00086">
    <property type="entry name" value="LLDHDRGNASE"/>
</dbReference>
<dbReference type="PANTHER" id="PTHR43128">
    <property type="entry name" value="L-2-HYDROXYCARBOXYLATE DEHYDROGENASE (NAD(P)(+))"/>
    <property type="match status" value="1"/>
</dbReference>
<name>A0A8J6AP78_GALPY</name>
<accession>A0A8J6AP78</accession>
<evidence type="ECO:0000256" key="8">
    <source>
        <dbReference type="SAM" id="MobiDB-lite"/>
    </source>
</evidence>
<keyword evidence="3" id="KW-0520">NAD</keyword>
<evidence type="ECO:0000256" key="4">
    <source>
        <dbReference type="ARBA" id="ARBA00033729"/>
    </source>
</evidence>
<comment type="caution">
    <text evidence="10">The sequence shown here is derived from an EMBL/GenBank/DDBJ whole genome shotgun (WGS) entry which is preliminary data.</text>
</comment>
<keyword evidence="11" id="KW-1185">Reference proteome</keyword>
<keyword evidence="2" id="KW-0963">Cytoplasm</keyword>
<feature type="non-terminal residue" evidence="10">
    <location>
        <position position="278"/>
    </location>
</feature>
<dbReference type="Proteomes" id="UP000700334">
    <property type="component" value="Unassembled WGS sequence"/>
</dbReference>
<comment type="catalytic activity">
    <reaction evidence="7">
        <text>(S)-lactate + NAD(+) = pyruvate + NADH + H(+)</text>
        <dbReference type="Rhea" id="RHEA:23444"/>
        <dbReference type="ChEBI" id="CHEBI:15361"/>
        <dbReference type="ChEBI" id="CHEBI:15378"/>
        <dbReference type="ChEBI" id="CHEBI:16651"/>
        <dbReference type="ChEBI" id="CHEBI:57540"/>
        <dbReference type="ChEBI" id="CHEBI:57945"/>
        <dbReference type="EC" id="1.1.1.27"/>
    </reaction>
    <physiologicalReaction direction="left-to-right" evidence="7">
        <dbReference type="Rhea" id="RHEA:23445"/>
    </physiologicalReaction>
    <physiologicalReaction direction="right-to-left" evidence="7">
        <dbReference type="Rhea" id="RHEA:23446"/>
    </physiologicalReaction>
</comment>
<dbReference type="SUPFAM" id="SSF51735">
    <property type="entry name" value="NAD(P)-binding Rossmann-fold domains"/>
    <property type="match status" value="1"/>
</dbReference>
<dbReference type="OrthoDB" id="5405561at2759"/>
<dbReference type="GO" id="GO:0005737">
    <property type="term" value="C:cytoplasm"/>
    <property type="evidence" value="ECO:0007669"/>
    <property type="project" value="UniProtKB-SubCell"/>
</dbReference>
<dbReference type="InterPro" id="IPR015955">
    <property type="entry name" value="Lactate_DH/Glyco_Ohase_4_C"/>
</dbReference>
<dbReference type="PANTHER" id="PTHR43128:SF2">
    <property type="entry name" value="L-LACTATE DEHYDROGENASE B CHAIN"/>
    <property type="match status" value="1"/>
</dbReference>
<dbReference type="InterPro" id="IPR001557">
    <property type="entry name" value="L-lactate/malate_DH"/>
</dbReference>
<dbReference type="InterPro" id="IPR036291">
    <property type="entry name" value="NAD(P)-bd_dom_sf"/>
</dbReference>
<evidence type="ECO:0000313" key="10">
    <source>
        <dbReference type="EMBL" id="KAG8524778.1"/>
    </source>
</evidence>
<protein>
    <recommendedName>
        <fullName evidence="5">L-lactate dehydrogenase B chain</fullName>
    </recommendedName>
</protein>
<dbReference type="Gene3D" id="3.40.50.720">
    <property type="entry name" value="NAD(P)-binding Rossmann-like Domain"/>
    <property type="match status" value="1"/>
</dbReference>
<comment type="subunit">
    <text evidence="6">Homotetramer. Interacts with PTEN upstream reading frame protein MP31; the interaction leads to inhibition of mitochondrial lactate dehydrogenase activity, preventing conversion of lactate to pyruvate in mitochondria.</text>
</comment>
<evidence type="ECO:0000313" key="11">
    <source>
        <dbReference type="Proteomes" id="UP000700334"/>
    </source>
</evidence>
<reference evidence="10" key="1">
    <citation type="journal article" date="2021" name="Evol. Appl.">
        <title>The genome of the Pyrenean desman and the effects of bottlenecks and inbreeding on the genomic landscape of an endangered species.</title>
        <authorList>
            <person name="Escoda L."/>
            <person name="Castresana J."/>
        </authorList>
    </citation>
    <scope>NUCLEOTIDE SEQUENCE</scope>
    <source>
        <strain evidence="10">IBE-C5619</strain>
    </source>
</reference>
<sequence>ARGPRGAPQPPREAGGGPEPSPARSRRFGGGARPRGDRAGARGAGERPGGGMSRPPPAGKMPGAPEAVPGDGAGASRQRKLEALIRDPRSPINVESLLVGVPTRPVGAVAPRLASGSREHPVGQVGMIGAINILGKSLVDELVLVYILEDKLKGEVIDLQHRSLFLQIVKHSPDCFITVFSRYHTTGNGYNLHSARFCSLMAEKLGIHPSSCHQWIWGDYSDLSVAMRYCIENEVLLGLPYILNAHGLTSVINQKLKDDEVAPLKKSGYALWDIQKDL</sequence>
<evidence type="ECO:0000256" key="6">
    <source>
        <dbReference type="ARBA" id="ARBA00046635"/>
    </source>
</evidence>
<feature type="compositionally biased region" description="Gly residues" evidence="8">
    <location>
        <begin position="42"/>
        <end position="52"/>
    </location>
</feature>
<evidence type="ECO:0000256" key="7">
    <source>
        <dbReference type="ARBA" id="ARBA00048275"/>
    </source>
</evidence>
<organism evidence="10 11">
    <name type="scientific">Galemys pyrenaicus</name>
    <name type="common">Iberian desman</name>
    <name type="synonym">Pyrenean desman</name>
    <dbReference type="NCBI Taxonomy" id="202257"/>
    <lineage>
        <taxon>Eukaryota</taxon>
        <taxon>Metazoa</taxon>
        <taxon>Chordata</taxon>
        <taxon>Craniata</taxon>
        <taxon>Vertebrata</taxon>
        <taxon>Euteleostomi</taxon>
        <taxon>Mammalia</taxon>
        <taxon>Eutheria</taxon>
        <taxon>Laurasiatheria</taxon>
        <taxon>Eulipotyphla</taxon>
        <taxon>Talpidae</taxon>
        <taxon>Galemys</taxon>
    </lineage>
</organism>
<proteinExistence type="predicted"/>
<feature type="region of interest" description="Disordered" evidence="8">
    <location>
        <begin position="1"/>
        <end position="77"/>
    </location>
</feature>
<dbReference type="SUPFAM" id="SSF56327">
    <property type="entry name" value="LDH C-terminal domain-like"/>
    <property type="match status" value="1"/>
</dbReference>
<evidence type="ECO:0000256" key="2">
    <source>
        <dbReference type="ARBA" id="ARBA00022490"/>
    </source>
</evidence>
<dbReference type="Gene3D" id="3.90.110.10">
    <property type="entry name" value="Lactate dehydrogenase/glycoside hydrolase, family 4, C-terminal"/>
    <property type="match status" value="2"/>
</dbReference>
<dbReference type="AlphaFoldDB" id="A0A8J6AP78"/>
<evidence type="ECO:0000256" key="5">
    <source>
        <dbReference type="ARBA" id="ARBA00040583"/>
    </source>
</evidence>
<dbReference type="GO" id="GO:0004459">
    <property type="term" value="F:L-lactate dehydrogenase (NAD+) activity"/>
    <property type="evidence" value="ECO:0007669"/>
    <property type="project" value="UniProtKB-EC"/>
</dbReference>
<dbReference type="GO" id="GO:0006089">
    <property type="term" value="P:lactate metabolic process"/>
    <property type="evidence" value="ECO:0007669"/>
    <property type="project" value="TreeGrafter"/>
</dbReference>
<evidence type="ECO:0000256" key="3">
    <source>
        <dbReference type="ARBA" id="ARBA00023027"/>
    </source>
</evidence>